<dbReference type="Ensembl" id="ENSSANT00000029226.1">
    <property type="protein sequence ID" value="ENSSANP00000027464.1"/>
    <property type="gene ID" value="ENSSANG00000014074.1"/>
</dbReference>
<dbReference type="InterPro" id="IPR019332">
    <property type="entry name" value="OSCP1"/>
</dbReference>
<name>A0A671MA25_9TELE</name>
<reference evidence="1" key="2">
    <citation type="submission" date="2025-09" db="UniProtKB">
        <authorList>
            <consortium name="Ensembl"/>
        </authorList>
    </citation>
    <scope>IDENTIFICATION</scope>
</reference>
<organism evidence="1 2">
    <name type="scientific">Sinocyclocheilus anshuiensis</name>
    <dbReference type="NCBI Taxonomy" id="1608454"/>
    <lineage>
        <taxon>Eukaryota</taxon>
        <taxon>Metazoa</taxon>
        <taxon>Chordata</taxon>
        <taxon>Craniata</taxon>
        <taxon>Vertebrata</taxon>
        <taxon>Euteleostomi</taxon>
        <taxon>Actinopterygii</taxon>
        <taxon>Neopterygii</taxon>
        <taxon>Teleostei</taxon>
        <taxon>Ostariophysi</taxon>
        <taxon>Cypriniformes</taxon>
        <taxon>Cyprinidae</taxon>
        <taxon>Cyprininae</taxon>
        <taxon>Sinocyclocheilus</taxon>
    </lineage>
</organism>
<dbReference type="Pfam" id="PF10188">
    <property type="entry name" value="Oscp1"/>
    <property type="match status" value="1"/>
</dbReference>
<dbReference type="Proteomes" id="UP000472260">
    <property type="component" value="Unassembled WGS sequence"/>
</dbReference>
<evidence type="ECO:0008006" key="3">
    <source>
        <dbReference type="Google" id="ProtNLM"/>
    </source>
</evidence>
<keyword evidence="2" id="KW-1185">Reference proteome</keyword>
<evidence type="ECO:0000313" key="1">
    <source>
        <dbReference type="Ensembl" id="ENSSANP00000027464.1"/>
    </source>
</evidence>
<proteinExistence type="predicted"/>
<dbReference type="GO" id="GO:0005886">
    <property type="term" value="C:plasma membrane"/>
    <property type="evidence" value="ECO:0007669"/>
    <property type="project" value="TreeGrafter"/>
</dbReference>
<dbReference type="PANTHER" id="PTHR21439">
    <property type="entry name" value="OXIDORED-NITRO DOMAIN-CONTAINING PROTEIN"/>
    <property type="match status" value="1"/>
</dbReference>
<sequence length="123" mass="14354">MSQRTLPLLIINLGGEMIYILDQRLRAQDDNDEKTQRVMNDIVATMFNKAFLEELLRPQDLYSHRALRTVLTRLAHASIMRLNPASMDKIYLNKKQTKKICSMRIKQQNALLVFLNIVLLNIK</sequence>
<accession>A0A671MA25</accession>
<dbReference type="AlphaFoldDB" id="A0A671MA25"/>
<reference evidence="1" key="1">
    <citation type="submission" date="2025-08" db="UniProtKB">
        <authorList>
            <consortium name="Ensembl"/>
        </authorList>
    </citation>
    <scope>IDENTIFICATION</scope>
</reference>
<dbReference type="PANTHER" id="PTHR21439:SF0">
    <property type="entry name" value="PROTEIN OSCP1"/>
    <property type="match status" value="1"/>
</dbReference>
<dbReference type="GO" id="GO:0005737">
    <property type="term" value="C:cytoplasm"/>
    <property type="evidence" value="ECO:0007669"/>
    <property type="project" value="TreeGrafter"/>
</dbReference>
<evidence type="ECO:0000313" key="2">
    <source>
        <dbReference type="Proteomes" id="UP000472260"/>
    </source>
</evidence>
<protein>
    <recommendedName>
        <fullName evidence="3">OSCP1</fullName>
    </recommendedName>
</protein>